<evidence type="ECO:0000256" key="2">
    <source>
        <dbReference type="ARBA" id="ARBA00023015"/>
    </source>
</evidence>
<dbReference type="EMBL" id="CP036434">
    <property type="protein sequence ID" value="QDV06867.1"/>
    <property type="molecule type" value="Genomic_DNA"/>
</dbReference>
<evidence type="ECO:0000259" key="6">
    <source>
        <dbReference type="Pfam" id="PF04542"/>
    </source>
</evidence>
<dbReference type="OrthoDB" id="256352at2"/>
<evidence type="ECO:0000256" key="4">
    <source>
        <dbReference type="ARBA" id="ARBA00023125"/>
    </source>
</evidence>
<keyword evidence="5" id="KW-0804">Transcription</keyword>
<dbReference type="Proteomes" id="UP000320390">
    <property type="component" value="Chromosome"/>
</dbReference>
<dbReference type="SUPFAM" id="SSF49452">
    <property type="entry name" value="Starch-binding domain-like"/>
    <property type="match status" value="1"/>
</dbReference>
<dbReference type="Pfam" id="PF04542">
    <property type="entry name" value="Sigma70_r2"/>
    <property type="match status" value="1"/>
</dbReference>
<dbReference type="Gene3D" id="1.10.10.10">
    <property type="entry name" value="Winged helix-like DNA-binding domain superfamily/Winged helix DNA-binding domain"/>
    <property type="match status" value="1"/>
</dbReference>
<dbReference type="CDD" id="cd06171">
    <property type="entry name" value="Sigma70_r4"/>
    <property type="match status" value="1"/>
</dbReference>
<keyword evidence="4" id="KW-0238">DNA-binding</keyword>
<evidence type="ECO:0000256" key="5">
    <source>
        <dbReference type="ARBA" id="ARBA00023163"/>
    </source>
</evidence>
<dbReference type="SUPFAM" id="SSF88659">
    <property type="entry name" value="Sigma3 and sigma4 domains of RNA polymerase sigma factors"/>
    <property type="match status" value="1"/>
</dbReference>
<feature type="domain" description="RNA polymerase sigma factor 70 region 4 type 2" evidence="7">
    <location>
        <begin position="127"/>
        <end position="178"/>
    </location>
</feature>
<dbReference type="InterPro" id="IPR039425">
    <property type="entry name" value="RNA_pol_sigma-70-like"/>
</dbReference>
<dbReference type="InterPro" id="IPR008969">
    <property type="entry name" value="CarboxyPept-like_regulatory"/>
</dbReference>
<organism evidence="8 9">
    <name type="scientific">Saltatorellus ferox</name>
    <dbReference type="NCBI Taxonomy" id="2528018"/>
    <lineage>
        <taxon>Bacteria</taxon>
        <taxon>Pseudomonadati</taxon>
        <taxon>Planctomycetota</taxon>
        <taxon>Planctomycetia</taxon>
        <taxon>Planctomycetia incertae sedis</taxon>
        <taxon>Saltatorellus</taxon>
    </lineage>
</organism>
<sequence length="1049" mass="112212">MNSHLGPDSRAFEAFRRTGDPVALAAVFDAVAPDLLRVARRLASDGAAAEDLVQDTFLAAMESRESWDDERPVGAWMLGILANRARRGFRDRGRTRSLTEDPEFALRSSEPRHTPLEALAAGEVDGLIRSALGALPAVERQAVAARLFEGVAPRELAEQLGIRAGAARVRLHRGMARLRAALPAGFALGASWTQLRGRVLEAASGVSPSGKTGAATVAASAGVASIGAPRLVAAGLILLGTISLGVWALVRTPEPTAPQVTDVLIAAAEEASVPVAAAAPRPDARRSAAPVTEVAPDPQEVLAPDSVAAEEPAPLTGGFLAGRVLDPEGGPLAGAEVLGWNGSRASGDPAALATSGADGSYRVGPLGPGFVVLAEHPDRVQSFGFLGTLAEGQEAGGLDITMEAAGRLEGTVVDGDDQPQAGVRVYSQPSYGSGGARYLTQHEGILKLYGYRAEAVSGPGGFFSIRGRGGAAWKSSRIHIEHAPFLRFYDDLQLNENPHVLRLDRGLGLHGTVLDAAGQPAVGARVALGPDETNALTGQEIEVTDEQGHFRIHGSRPIEESPFEAPYLLVTHRGSAVQVLQPVEPTRTPELTPVTIRLQPEAPLFGNLFGADGTPMEGVKIQVWGTREFNPGCTDGMRPTWERMAELHEVLTGVDGGFEFQGLYAGAYELRVIDPENPSRHQSEDVQTGDTPLALRFDALKMEKVVVTGTVVNARTGEPLKSFTVCPMVESHGRWREVEDEEGRFRISGLEPGSLAMTAWAPGYARTELPAEILGIGVRDFELRLHPAVTLACRVVDQDGKPWTNGQVAVFDLDGNRVMVDVGGGTRSDSIQMDRSGVTRLFGLPARSLRFTVRADYEEAEFILDLALFEEPEAGLVHEFVLPRTPAKPKGKLDLMVLVTDGITLRQLDEAMEQFRQEAIDEEGSDPGALYPGESEEISFPERAVTIVLEEVNGEERVEVAMDRLEDGEFRVGVEQVHSTATLYRTGQGSSWSETSPLPTVSLYLNAGAWTLRLESEGRDPVLQTLEVRAEEPRADGGVSKLHLIGWNE</sequence>
<dbReference type="GO" id="GO:0016987">
    <property type="term" value="F:sigma factor activity"/>
    <property type="evidence" value="ECO:0007669"/>
    <property type="project" value="UniProtKB-KW"/>
</dbReference>
<accession>A0A518ES02</accession>
<dbReference type="PANTHER" id="PTHR43133:SF58">
    <property type="entry name" value="ECF RNA POLYMERASE SIGMA FACTOR SIGD"/>
    <property type="match status" value="1"/>
</dbReference>
<reference evidence="8 9" key="1">
    <citation type="submission" date="2019-02" db="EMBL/GenBank/DDBJ databases">
        <title>Deep-cultivation of Planctomycetes and their phenomic and genomic characterization uncovers novel biology.</title>
        <authorList>
            <person name="Wiegand S."/>
            <person name="Jogler M."/>
            <person name="Boedeker C."/>
            <person name="Pinto D."/>
            <person name="Vollmers J."/>
            <person name="Rivas-Marin E."/>
            <person name="Kohn T."/>
            <person name="Peeters S.H."/>
            <person name="Heuer A."/>
            <person name="Rast P."/>
            <person name="Oberbeckmann S."/>
            <person name="Bunk B."/>
            <person name="Jeske O."/>
            <person name="Meyerdierks A."/>
            <person name="Storesund J.E."/>
            <person name="Kallscheuer N."/>
            <person name="Luecker S."/>
            <person name="Lage O.M."/>
            <person name="Pohl T."/>
            <person name="Merkel B.J."/>
            <person name="Hornburger P."/>
            <person name="Mueller R.-W."/>
            <person name="Bruemmer F."/>
            <person name="Labrenz M."/>
            <person name="Spormann A.M."/>
            <person name="Op den Camp H."/>
            <person name="Overmann J."/>
            <person name="Amann R."/>
            <person name="Jetten M.S.M."/>
            <person name="Mascher T."/>
            <person name="Medema M.H."/>
            <person name="Devos D.P."/>
            <person name="Kaster A.-K."/>
            <person name="Ovreas L."/>
            <person name="Rohde M."/>
            <person name="Galperin M.Y."/>
            <person name="Jogler C."/>
        </authorList>
    </citation>
    <scope>NUCLEOTIDE SEQUENCE [LARGE SCALE GENOMIC DNA]</scope>
    <source>
        <strain evidence="8 9">Poly30</strain>
    </source>
</reference>
<gene>
    <name evidence="8" type="primary">sigE_5</name>
    <name evidence="8" type="ORF">Poly30_23840</name>
</gene>
<dbReference type="Pfam" id="PF13620">
    <property type="entry name" value="CarboxypepD_reg"/>
    <property type="match status" value="1"/>
</dbReference>
<dbReference type="Gene3D" id="1.10.1740.10">
    <property type="match status" value="1"/>
</dbReference>
<dbReference type="GO" id="GO:0030246">
    <property type="term" value="F:carbohydrate binding"/>
    <property type="evidence" value="ECO:0007669"/>
    <property type="project" value="InterPro"/>
</dbReference>
<dbReference type="GO" id="GO:0003677">
    <property type="term" value="F:DNA binding"/>
    <property type="evidence" value="ECO:0007669"/>
    <property type="project" value="UniProtKB-KW"/>
</dbReference>
<dbReference type="SUPFAM" id="SSF49464">
    <property type="entry name" value="Carboxypeptidase regulatory domain-like"/>
    <property type="match status" value="2"/>
</dbReference>
<keyword evidence="3" id="KW-0731">Sigma factor</keyword>
<dbReference type="InterPro" id="IPR013325">
    <property type="entry name" value="RNA_pol_sigma_r2"/>
</dbReference>
<evidence type="ECO:0000256" key="1">
    <source>
        <dbReference type="ARBA" id="ARBA00010641"/>
    </source>
</evidence>
<dbReference type="InterPro" id="IPR007627">
    <property type="entry name" value="RNA_pol_sigma70_r2"/>
</dbReference>
<dbReference type="AlphaFoldDB" id="A0A518ES02"/>
<evidence type="ECO:0000313" key="8">
    <source>
        <dbReference type="EMBL" id="QDV06867.1"/>
    </source>
</evidence>
<dbReference type="RefSeq" id="WP_145197413.1">
    <property type="nucleotide sequence ID" value="NZ_CP036434.1"/>
</dbReference>
<dbReference type="Gene3D" id="2.60.40.1120">
    <property type="entry name" value="Carboxypeptidase-like, regulatory domain"/>
    <property type="match status" value="1"/>
</dbReference>
<name>A0A518ES02_9BACT</name>
<proteinExistence type="inferred from homology"/>
<evidence type="ECO:0000313" key="9">
    <source>
        <dbReference type="Proteomes" id="UP000320390"/>
    </source>
</evidence>
<dbReference type="InterPro" id="IPR014284">
    <property type="entry name" value="RNA_pol_sigma-70_dom"/>
</dbReference>
<dbReference type="GO" id="GO:0006352">
    <property type="term" value="P:DNA-templated transcription initiation"/>
    <property type="evidence" value="ECO:0007669"/>
    <property type="project" value="InterPro"/>
</dbReference>
<evidence type="ECO:0000259" key="7">
    <source>
        <dbReference type="Pfam" id="PF08281"/>
    </source>
</evidence>
<keyword evidence="9" id="KW-1185">Reference proteome</keyword>
<dbReference type="InterPro" id="IPR013324">
    <property type="entry name" value="RNA_pol_sigma_r3/r4-like"/>
</dbReference>
<dbReference type="InterPro" id="IPR013249">
    <property type="entry name" value="RNA_pol_sigma70_r4_t2"/>
</dbReference>
<feature type="domain" description="RNA polymerase sigma-70 region 2" evidence="6">
    <location>
        <begin position="28"/>
        <end position="95"/>
    </location>
</feature>
<evidence type="ECO:0000256" key="3">
    <source>
        <dbReference type="ARBA" id="ARBA00023082"/>
    </source>
</evidence>
<dbReference type="NCBIfam" id="TIGR02937">
    <property type="entry name" value="sigma70-ECF"/>
    <property type="match status" value="1"/>
</dbReference>
<protein>
    <submittedName>
        <fullName evidence="8">ECF RNA polymerase sigma factor SigE</fullName>
    </submittedName>
</protein>
<dbReference type="InterPro" id="IPR036388">
    <property type="entry name" value="WH-like_DNA-bd_sf"/>
</dbReference>
<dbReference type="PANTHER" id="PTHR43133">
    <property type="entry name" value="RNA POLYMERASE ECF-TYPE SIGMA FACTO"/>
    <property type="match status" value="1"/>
</dbReference>
<comment type="similarity">
    <text evidence="1">Belongs to the sigma-70 factor family. ECF subfamily.</text>
</comment>
<dbReference type="SUPFAM" id="SSF88946">
    <property type="entry name" value="Sigma2 domain of RNA polymerase sigma factors"/>
    <property type="match status" value="1"/>
</dbReference>
<keyword evidence="2" id="KW-0805">Transcription regulation</keyword>
<dbReference type="Pfam" id="PF08281">
    <property type="entry name" value="Sigma70_r4_2"/>
    <property type="match status" value="1"/>
</dbReference>
<dbReference type="InterPro" id="IPR013784">
    <property type="entry name" value="Carb-bd-like_fold"/>
</dbReference>